<dbReference type="InterPro" id="IPR038726">
    <property type="entry name" value="PDDEXK_AddAB-type"/>
</dbReference>
<dbReference type="InterPro" id="IPR027417">
    <property type="entry name" value="P-loop_NTPase"/>
</dbReference>
<accession>A0A382MSX7</accession>
<feature type="non-terminal residue" evidence="2">
    <location>
        <position position="343"/>
    </location>
</feature>
<gene>
    <name evidence="2" type="ORF">METZ01_LOCUS303436</name>
</gene>
<dbReference type="Pfam" id="PF12705">
    <property type="entry name" value="PDDEXK_1"/>
    <property type="match status" value="1"/>
</dbReference>
<sequence length="343" mass="38517">MRIFSGERRASLSVRELADFALGPRRRFGGPSGTWRAELGREWHSSLRAESELLRNEGGEVRHEVSVRGILLRGGWAVELEGRVDKLSENNGLALVSELKTTFLPLPASEESLREKYPHYFLQVAAYLLLFRLLPDYSQKRVVGELRFADVSSGGFIQTLPVEPCDDVALEEQIKALLEFLEARRSSRQRLSVLSFNKPFETLREGQAEARMALEQSFATAPVTLFEAPTGFGKTGTALSFALERLRDGFCDRILYLTGKTTGQNEVVRTLGTMIPDDCGFRYLCLRNRTERNIGFEDLEHLSEQELARRWKSAALNPLALFRGGTIPEKNLIESAKQAGIPP</sequence>
<proteinExistence type="predicted"/>
<dbReference type="Gene3D" id="3.40.50.300">
    <property type="entry name" value="P-loop containing nucleotide triphosphate hydrolases"/>
    <property type="match status" value="1"/>
</dbReference>
<reference evidence="2" key="1">
    <citation type="submission" date="2018-05" db="EMBL/GenBank/DDBJ databases">
        <authorList>
            <person name="Lanie J.A."/>
            <person name="Ng W.-L."/>
            <person name="Kazmierczak K.M."/>
            <person name="Andrzejewski T.M."/>
            <person name="Davidsen T.M."/>
            <person name="Wayne K.J."/>
            <person name="Tettelin H."/>
            <person name="Glass J.I."/>
            <person name="Rusch D."/>
            <person name="Podicherti R."/>
            <person name="Tsui H.-C.T."/>
            <person name="Winkler M.E."/>
        </authorList>
    </citation>
    <scope>NUCLEOTIDE SEQUENCE</scope>
</reference>
<dbReference type="InterPro" id="IPR011604">
    <property type="entry name" value="PDDEXK-like_dom_sf"/>
</dbReference>
<evidence type="ECO:0000313" key="2">
    <source>
        <dbReference type="EMBL" id="SVC50582.1"/>
    </source>
</evidence>
<protein>
    <recommendedName>
        <fullName evidence="1">PD-(D/E)XK endonuclease-like domain-containing protein</fullName>
    </recommendedName>
</protein>
<dbReference type="EMBL" id="UINC01094926">
    <property type="protein sequence ID" value="SVC50582.1"/>
    <property type="molecule type" value="Genomic_DNA"/>
</dbReference>
<dbReference type="SUPFAM" id="SSF52540">
    <property type="entry name" value="P-loop containing nucleoside triphosphate hydrolases"/>
    <property type="match status" value="1"/>
</dbReference>
<feature type="domain" description="PD-(D/E)XK endonuclease-like" evidence="1">
    <location>
        <begin position="26"/>
        <end position="177"/>
    </location>
</feature>
<evidence type="ECO:0000259" key="1">
    <source>
        <dbReference type="Pfam" id="PF12705"/>
    </source>
</evidence>
<dbReference type="Gene3D" id="3.90.320.10">
    <property type="match status" value="1"/>
</dbReference>
<dbReference type="AlphaFoldDB" id="A0A382MSX7"/>
<organism evidence="2">
    <name type="scientific">marine metagenome</name>
    <dbReference type="NCBI Taxonomy" id="408172"/>
    <lineage>
        <taxon>unclassified sequences</taxon>
        <taxon>metagenomes</taxon>
        <taxon>ecological metagenomes</taxon>
    </lineage>
</organism>
<name>A0A382MSX7_9ZZZZ</name>